<accession>A0AAD2Q194</accession>
<feature type="domain" description="Aldehyde dehydrogenase" evidence="2">
    <location>
        <begin position="45"/>
        <end position="189"/>
    </location>
</feature>
<dbReference type="InterPro" id="IPR016161">
    <property type="entry name" value="Ald_DH/histidinol_DH"/>
</dbReference>
<keyword evidence="1" id="KW-0560">Oxidoreductase</keyword>
<keyword evidence="4" id="KW-1185">Reference proteome</keyword>
<dbReference type="SUPFAM" id="SSF53720">
    <property type="entry name" value="ALDH-like"/>
    <property type="match status" value="1"/>
</dbReference>
<dbReference type="InterPro" id="IPR016162">
    <property type="entry name" value="Ald_DH_N"/>
</dbReference>
<evidence type="ECO:0000256" key="1">
    <source>
        <dbReference type="ARBA" id="ARBA00023002"/>
    </source>
</evidence>
<dbReference type="GO" id="GO:0009450">
    <property type="term" value="P:gamma-aminobutyric acid catabolic process"/>
    <property type="evidence" value="ECO:0007669"/>
    <property type="project" value="TreeGrafter"/>
</dbReference>
<dbReference type="InterPro" id="IPR015590">
    <property type="entry name" value="Aldehyde_DH_dom"/>
</dbReference>
<comment type="caution">
    <text evidence="3">The sequence shown here is derived from an EMBL/GenBank/DDBJ whole genome shotgun (WGS) entry which is preliminary data.</text>
</comment>
<sequence length="222" mass="23640">MLEAAAAQSHDSRAGDLCTGAQLTLRCRARHHLIEYDYIYLGFRVVSCALAAGNTCVSKGSGLGPHCPYNIGRSFTNPGLPKGALNVIYNPRDSPAQIMTLLIESPTVKKLNFTGSNTVGSSICAAAGRAVKPRPMKLGGKAAAIVLGDADLAMAASQHVLGAFMKASQMRMGTERVIVQEPIEDQFYGEQGKNSNLLTRCLPSSYRLRTKQLGSPTTANVE</sequence>
<gene>
    <name evidence="3" type="ORF">MYCIT1_LOCUS2645</name>
</gene>
<dbReference type="InterPro" id="IPR050740">
    <property type="entry name" value="Aldehyde_DH_Superfamily"/>
</dbReference>
<dbReference type="GO" id="GO:0004777">
    <property type="term" value="F:succinate-semialdehyde dehydrogenase (NAD+) activity"/>
    <property type="evidence" value="ECO:0007669"/>
    <property type="project" value="TreeGrafter"/>
</dbReference>
<name>A0AAD2Q194_9AGAR</name>
<evidence type="ECO:0000313" key="4">
    <source>
        <dbReference type="Proteomes" id="UP001295794"/>
    </source>
</evidence>
<dbReference type="PANTHER" id="PTHR43353:SF6">
    <property type="entry name" value="CYTOPLASMIC ALDEHYDE DEHYDROGENASE (EUROFUNG)"/>
    <property type="match status" value="1"/>
</dbReference>
<reference evidence="3" key="1">
    <citation type="submission" date="2023-11" db="EMBL/GenBank/DDBJ databases">
        <authorList>
            <person name="De Vega J J."/>
            <person name="De Vega J J."/>
        </authorList>
    </citation>
    <scope>NUCLEOTIDE SEQUENCE</scope>
</reference>
<evidence type="ECO:0000313" key="3">
    <source>
        <dbReference type="EMBL" id="CAK5263277.1"/>
    </source>
</evidence>
<evidence type="ECO:0000259" key="2">
    <source>
        <dbReference type="Pfam" id="PF00171"/>
    </source>
</evidence>
<dbReference type="Proteomes" id="UP001295794">
    <property type="component" value="Unassembled WGS sequence"/>
</dbReference>
<dbReference type="Gene3D" id="3.40.605.10">
    <property type="entry name" value="Aldehyde Dehydrogenase, Chain A, domain 1"/>
    <property type="match status" value="1"/>
</dbReference>
<dbReference type="PANTHER" id="PTHR43353">
    <property type="entry name" value="SUCCINATE-SEMIALDEHYDE DEHYDROGENASE, MITOCHONDRIAL"/>
    <property type="match status" value="1"/>
</dbReference>
<protein>
    <recommendedName>
        <fullName evidence="2">Aldehyde dehydrogenase domain-containing protein</fullName>
    </recommendedName>
</protein>
<organism evidence="3 4">
    <name type="scientific">Mycena citricolor</name>
    <dbReference type="NCBI Taxonomy" id="2018698"/>
    <lineage>
        <taxon>Eukaryota</taxon>
        <taxon>Fungi</taxon>
        <taxon>Dikarya</taxon>
        <taxon>Basidiomycota</taxon>
        <taxon>Agaricomycotina</taxon>
        <taxon>Agaricomycetes</taxon>
        <taxon>Agaricomycetidae</taxon>
        <taxon>Agaricales</taxon>
        <taxon>Marasmiineae</taxon>
        <taxon>Mycenaceae</taxon>
        <taxon>Mycena</taxon>
    </lineage>
</organism>
<dbReference type="InterPro" id="IPR016163">
    <property type="entry name" value="Ald_DH_C"/>
</dbReference>
<dbReference type="Gene3D" id="3.40.309.10">
    <property type="entry name" value="Aldehyde Dehydrogenase, Chain A, domain 2"/>
    <property type="match status" value="1"/>
</dbReference>
<proteinExistence type="predicted"/>
<dbReference type="EMBL" id="CAVNYO010000037">
    <property type="protein sequence ID" value="CAK5263277.1"/>
    <property type="molecule type" value="Genomic_DNA"/>
</dbReference>
<dbReference type="Pfam" id="PF00171">
    <property type="entry name" value="Aldedh"/>
    <property type="match status" value="1"/>
</dbReference>
<dbReference type="AlphaFoldDB" id="A0AAD2Q194"/>